<evidence type="ECO:0000256" key="2">
    <source>
        <dbReference type="SAM" id="Phobius"/>
    </source>
</evidence>
<reference evidence="4" key="1">
    <citation type="submission" date="2015-09" db="EMBL/GenBank/DDBJ databases">
        <authorList>
            <consortium name="Pathogen Informatics"/>
        </authorList>
    </citation>
    <scope>NUCLEOTIDE SEQUENCE [LARGE SCALE GENOMIC DNA]</scope>
    <source>
        <strain evidence="4">Lake Konstanz</strain>
    </source>
</reference>
<keyword evidence="2" id="KW-0472">Membrane</keyword>
<dbReference type="PANTHER" id="PTHR11319">
    <property type="entry name" value="G PROTEIN-COUPLED RECEPTOR-RELATED"/>
    <property type="match status" value="1"/>
</dbReference>
<feature type="transmembrane region" description="Helical" evidence="2">
    <location>
        <begin position="305"/>
        <end position="327"/>
    </location>
</feature>
<feature type="region of interest" description="Disordered" evidence="1">
    <location>
        <begin position="442"/>
        <end position="499"/>
    </location>
</feature>
<organism evidence="3 4">
    <name type="scientific">Bodo saltans</name>
    <name type="common">Flagellated protozoan</name>
    <dbReference type="NCBI Taxonomy" id="75058"/>
    <lineage>
        <taxon>Eukaryota</taxon>
        <taxon>Discoba</taxon>
        <taxon>Euglenozoa</taxon>
        <taxon>Kinetoplastea</taxon>
        <taxon>Metakinetoplastina</taxon>
        <taxon>Eubodonida</taxon>
        <taxon>Bodonidae</taxon>
        <taxon>Bodo</taxon>
    </lineage>
</organism>
<dbReference type="VEuPathDB" id="TriTrypDB:BSAL_59190"/>
<name>A0A0S4JV74_BODSA</name>
<evidence type="ECO:0000313" key="4">
    <source>
        <dbReference type="Proteomes" id="UP000051952"/>
    </source>
</evidence>
<dbReference type="Proteomes" id="UP000051952">
    <property type="component" value="Unassembled WGS sequence"/>
</dbReference>
<feature type="transmembrane region" description="Helical" evidence="2">
    <location>
        <begin position="358"/>
        <end position="380"/>
    </location>
</feature>
<feature type="compositionally biased region" description="Acidic residues" evidence="1">
    <location>
        <begin position="451"/>
        <end position="466"/>
    </location>
</feature>
<dbReference type="AlphaFoldDB" id="A0A0S4JV74"/>
<feature type="region of interest" description="Disordered" evidence="1">
    <location>
        <begin position="555"/>
        <end position="587"/>
    </location>
</feature>
<dbReference type="PANTHER" id="PTHR11319:SF35">
    <property type="entry name" value="OUTER MEMBRANE PROTEIN PMPC-RELATED"/>
    <property type="match status" value="1"/>
</dbReference>
<evidence type="ECO:0000313" key="3">
    <source>
        <dbReference type="EMBL" id="CUG92480.1"/>
    </source>
</evidence>
<evidence type="ECO:0000256" key="1">
    <source>
        <dbReference type="SAM" id="MobiDB-lite"/>
    </source>
</evidence>
<sequence>MPVVVLLAVAASLGILHLRRVRKMARLEREAHQSLVALQQVLITSADDELLEEQGLWQDVNAQDPTRAGSFLMNESSSNRGSNQHADAEVIRSTQLAANNMMLHTVPKKKVRNHVGKAEVFGNASMILIFVFYQTILTQSILAANNMMLHTVPKKKVRNHVPFRQVFGNASMILIFVFYQTILTQSIQTFNCVTLLIGRSGNTSSLTVLDVDVLVTCSGEAYENGLAIAMYGVFIYAIFLPLFTMTFVLHQARNIGWTATYHQFSFLIRGFRLKYWYWEFVIVFRKTGLRLLIATVNDSTLQALLGIWFLTALFVLQTYTQPYVLALHNHADQLSIMTALITLNIGLAFSTFSDSCNIVCGVFSVLLVVCNIAVIVFLAVQLGWGFYLRLVEEFGIDTADGSRRISMRNLKNILFVLLKRQHQMSPSFRTYAPRPLNRALAKSVLGRDAGTDSDDDGKEEGEEDDTVTQPSGSVTGTYQPPPLLQNQRDSDADESEEKPADEIIDPYQAFPLDHASEGSTTTNTSDEVEMQAIHPHLRRGSTMGPPRQDYSFLHVTVPQDESPRIRGGEEGGEALESDPLNLFGRRR</sequence>
<protein>
    <submittedName>
        <fullName evidence="3">Membrane-associated protein, putative</fullName>
    </submittedName>
</protein>
<feature type="region of interest" description="Disordered" evidence="1">
    <location>
        <begin position="508"/>
        <end position="527"/>
    </location>
</feature>
<gene>
    <name evidence="3" type="ORF">BSAL_37515</name>
</gene>
<feature type="transmembrane region" description="Helical" evidence="2">
    <location>
        <begin position="334"/>
        <end position="352"/>
    </location>
</feature>
<dbReference type="EMBL" id="CYKH01002045">
    <property type="protein sequence ID" value="CUG92480.1"/>
    <property type="molecule type" value="Genomic_DNA"/>
</dbReference>
<proteinExistence type="predicted"/>
<keyword evidence="2" id="KW-0812">Transmembrane</keyword>
<keyword evidence="4" id="KW-1185">Reference proteome</keyword>
<accession>A0A0S4JV74</accession>
<feature type="transmembrane region" description="Helical" evidence="2">
    <location>
        <begin position="120"/>
        <end position="145"/>
    </location>
</feature>
<keyword evidence="2" id="KW-1133">Transmembrane helix</keyword>
<feature type="transmembrane region" description="Helical" evidence="2">
    <location>
        <begin position="228"/>
        <end position="249"/>
    </location>
</feature>
<feature type="compositionally biased region" description="Polar residues" evidence="1">
    <location>
        <begin position="469"/>
        <end position="478"/>
    </location>
</feature>